<dbReference type="Proteomes" id="UP000307440">
    <property type="component" value="Unassembled WGS sequence"/>
</dbReference>
<evidence type="ECO:0000313" key="2">
    <source>
        <dbReference type="Proteomes" id="UP000307440"/>
    </source>
</evidence>
<reference evidence="1 2" key="1">
    <citation type="journal article" date="2019" name="Nat. Ecol. Evol.">
        <title>Megaphylogeny resolves global patterns of mushroom evolution.</title>
        <authorList>
            <person name="Varga T."/>
            <person name="Krizsan K."/>
            <person name="Foldi C."/>
            <person name="Dima B."/>
            <person name="Sanchez-Garcia M."/>
            <person name="Sanchez-Ramirez S."/>
            <person name="Szollosi G.J."/>
            <person name="Szarkandi J.G."/>
            <person name="Papp V."/>
            <person name="Albert L."/>
            <person name="Andreopoulos W."/>
            <person name="Angelini C."/>
            <person name="Antonin V."/>
            <person name="Barry K.W."/>
            <person name="Bougher N.L."/>
            <person name="Buchanan P."/>
            <person name="Buyck B."/>
            <person name="Bense V."/>
            <person name="Catcheside P."/>
            <person name="Chovatia M."/>
            <person name="Cooper J."/>
            <person name="Damon W."/>
            <person name="Desjardin D."/>
            <person name="Finy P."/>
            <person name="Geml J."/>
            <person name="Haridas S."/>
            <person name="Hughes K."/>
            <person name="Justo A."/>
            <person name="Karasinski D."/>
            <person name="Kautmanova I."/>
            <person name="Kiss B."/>
            <person name="Kocsube S."/>
            <person name="Kotiranta H."/>
            <person name="LaButti K.M."/>
            <person name="Lechner B.E."/>
            <person name="Liimatainen K."/>
            <person name="Lipzen A."/>
            <person name="Lukacs Z."/>
            <person name="Mihaltcheva S."/>
            <person name="Morgado L.N."/>
            <person name="Niskanen T."/>
            <person name="Noordeloos M.E."/>
            <person name="Ohm R.A."/>
            <person name="Ortiz-Santana B."/>
            <person name="Ovrebo C."/>
            <person name="Racz N."/>
            <person name="Riley R."/>
            <person name="Savchenko A."/>
            <person name="Shiryaev A."/>
            <person name="Soop K."/>
            <person name="Spirin V."/>
            <person name="Szebenyi C."/>
            <person name="Tomsovsky M."/>
            <person name="Tulloss R.E."/>
            <person name="Uehling J."/>
            <person name="Grigoriev I.V."/>
            <person name="Vagvolgyi C."/>
            <person name="Papp T."/>
            <person name="Martin F.M."/>
            <person name="Miettinen O."/>
            <person name="Hibbett D.S."/>
            <person name="Nagy L.G."/>
        </authorList>
    </citation>
    <scope>NUCLEOTIDE SEQUENCE [LARGE SCALE GENOMIC DNA]</scope>
    <source>
        <strain evidence="1 2">CBS 121175</strain>
    </source>
</reference>
<gene>
    <name evidence="1" type="ORF">FA15DRAFT_675861</name>
</gene>
<protein>
    <submittedName>
        <fullName evidence="1">Uncharacterized protein</fullName>
    </submittedName>
</protein>
<organism evidence="1 2">
    <name type="scientific">Coprinopsis marcescibilis</name>
    <name type="common">Agaric fungus</name>
    <name type="synonym">Psathyrella marcescibilis</name>
    <dbReference type="NCBI Taxonomy" id="230819"/>
    <lineage>
        <taxon>Eukaryota</taxon>
        <taxon>Fungi</taxon>
        <taxon>Dikarya</taxon>
        <taxon>Basidiomycota</taxon>
        <taxon>Agaricomycotina</taxon>
        <taxon>Agaricomycetes</taxon>
        <taxon>Agaricomycetidae</taxon>
        <taxon>Agaricales</taxon>
        <taxon>Agaricineae</taxon>
        <taxon>Psathyrellaceae</taxon>
        <taxon>Coprinopsis</taxon>
    </lineage>
</organism>
<proteinExistence type="predicted"/>
<name>A0A5C3KCQ0_COPMA</name>
<keyword evidence="2" id="KW-1185">Reference proteome</keyword>
<evidence type="ECO:0000313" key="1">
    <source>
        <dbReference type="EMBL" id="TFK17741.1"/>
    </source>
</evidence>
<dbReference type="AlphaFoldDB" id="A0A5C3KCQ0"/>
<accession>A0A5C3KCQ0</accession>
<sequence length="72" mass="7974">MSRCRVIQTSPLNFHAVTSTQPGDKFVVIRTALQLLNKGHLFPHSIIFYGTGVIFATVDSKWTPSLLSNTTI</sequence>
<dbReference type="EMBL" id="ML210468">
    <property type="protein sequence ID" value="TFK17741.1"/>
    <property type="molecule type" value="Genomic_DNA"/>
</dbReference>